<dbReference type="OrthoDB" id="6361206at2759"/>
<organism evidence="2 3">
    <name type="scientific">Penaeus vannamei</name>
    <name type="common">Whiteleg shrimp</name>
    <name type="synonym">Litopenaeus vannamei</name>
    <dbReference type="NCBI Taxonomy" id="6689"/>
    <lineage>
        <taxon>Eukaryota</taxon>
        <taxon>Metazoa</taxon>
        <taxon>Ecdysozoa</taxon>
        <taxon>Arthropoda</taxon>
        <taxon>Crustacea</taxon>
        <taxon>Multicrustacea</taxon>
        <taxon>Malacostraca</taxon>
        <taxon>Eumalacostraca</taxon>
        <taxon>Eucarida</taxon>
        <taxon>Decapoda</taxon>
        <taxon>Dendrobranchiata</taxon>
        <taxon>Penaeoidea</taxon>
        <taxon>Penaeidae</taxon>
        <taxon>Penaeus</taxon>
    </lineage>
</organism>
<comment type="caution">
    <text evidence="2">The sequence shown here is derived from an EMBL/GenBank/DDBJ whole genome shotgun (WGS) entry which is preliminary data.</text>
</comment>
<evidence type="ECO:0000313" key="3">
    <source>
        <dbReference type="Proteomes" id="UP000283509"/>
    </source>
</evidence>
<gene>
    <name evidence="2" type="ORF">C7M84_024105</name>
</gene>
<sequence length="249" mass="28320">MALQGHSSYKGSETKGHNADDSGDENKDLLNRLSCIMVKTQQIFGQMKGLSSQLNDPVKKIDCVSKTLQRQFLMMQEAMVCAYDLPEYDQENSAAKLVPIARIRELVLNIKKLSVELGKPIAVLQKLVSEMQTFSEKSLIKKYRRSHLECVRDFAEQLFSITDKFVKPVNRLDSLIAKFQGLTDNMQIYIIAKVQDEKMGIWHAVVRSLLKTSDILLRLKQLVETLSYKVNWFACKCQAFILLLKVGTG</sequence>
<dbReference type="EMBL" id="QCYY01000781">
    <property type="protein sequence ID" value="ROT82734.1"/>
    <property type="molecule type" value="Genomic_DNA"/>
</dbReference>
<keyword evidence="3" id="KW-1185">Reference proteome</keyword>
<evidence type="ECO:0000256" key="1">
    <source>
        <dbReference type="SAM" id="MobiDB-lite"/>
    </source>
</evidence>
<proteinExistence type="predicted"/>
<feature type="compositionally biased region" description="Basic and acidic residues" evidence="1">
    <location>
        <begin position="12"/>
        <end position="24"/>
    </location>
</feature>
<protein>
    <submittedName>
        <fullName evidence="2">Uncharacterized protein</fullName>
    </submittedName>
</protein>
<dbReference type="AlphaFoldDB" id="A0A423U230"/>
<feature type="region of interest" description="Disordered" evidence="1">
    <location>
        <begin position="1"/>
        <end position="24"/>
    </location>
</feature>
<evidence type="ECO:0000313" key="2">
    <source>
        <dbReference type="EMBL" id="ROT82734.1"/>
    </source>
</evidence>
<dbReference type="Proteomes" id="UP000283509">
    <property type="component" value="Unassembled WGS sequence"/>
</dbReference>
<reference evidence="2 3" key="1">
    <citation type="submission" date="2018-04" db="EMBL/GenBank/DDBJ databases">
        <authorList>
            <person name="Zhang X."/>
            <person name="Yuan J."/>
            <person name="Li F."/>
            <person name="Xiang J."/>
        </authorList>
    </citation>
    <scope>NUCLEOTIDE SEQUENCE [LARGE SCALE GENOMIC DNA]</scope>
    <source>
        <tissue evidence="2">Muscle</tissue>
    </source>
</reference>
<name>A0A423U230_PENVA</name>
<reference evidence="2 3" key="2">
    <citation type="submission" date="2019-01" db="EMBL/GenBank/DDBJ databases">
        <title>The decoding of complex shrimp genome reveals the adaptation for benthos swimmer, frequently molting mechanism and breeding impact on genome.</title>
        <authorList>
            <person name="Sun Y."/>
            <person name="Gao Y."/>
            <person name="Yu Y."/>
        </authorList>
    </citation>
    <scope>NUCLEOTIDE SEQUENCE [LARGE SCALE GENOMIC DNA]</scope>
    <source>
        <tissue evidence="2">Muscle</tissue>
    </source>
</reference>
<accession>A0A423U230</accession>
<feature type="compositionally biased region" description="Polar residues" evidence="1">
    <location>
        <begin position="1"/>
        <end position="11"/>
    </location>
</feature>